<feature type="domain" description="Integrase catalytic" evidence="2">
    <location>
        <begin position="246"/>
        <end position="417"/>
    </location>
</feature>
<dbReference type="PANTHER" id="PTHR46585">
    <property type="entry name" value="INTEGRASE CORE DOMAIN CONTAINING PROTEIN"/>
    <property type="match status" value="1"/>
</dbReference>
<evidence type="ECO:0000313" key="3">
    <source>
        <dbReference type="EMBL" id="KAK3920743.1"/>
    </source>
</evidence>
<feature type="compositionally biased region" description="Acidic residues" evidence="1">
    <location>
        <begin position="49"/>
        <end position="58"/>
    </location>
</feature>
<dbReference type="Pfam" id="PF00665">
    <property type="entry name" value="rve"/>
    <property type="match status" value="1"/>
</dbReference>
<dbReference type="AlphaFoldDB" id="A0AAE1HGF7"/>
<dbReference type="SUPFAM" id="SSF53098">
    <property type="entry name" value="Ribonuclease H-like"/>
    <property type="match status" value="1"/>
</dbReference>
<comment type="caution">
    <text evidence="3">The sequence shown here is derived from an EMBL/GenBank/DDBJ whole genome shotgun (WGS) entry which is preliminary data.</text>
</comment>
<proteinExistence type="predicted"/>
<protein>
    <submittedName>
        <fullName evidence="3">Uncharacterized transposon-derived protein</fullName>
    </submittedName>
</protein>
<feature type="region of interest" description="Disordered" evidence="1">
    <location>
        <begin position="38"/>
        <end position="77"/>
    </location>
</feature>
<evidence type="ECO:0000259" key="2">
    <source>
        <dbReference type="PROSITE" id="PS50994"/>
    </source>
</evidence>
<dbReference type="CDD" id="cd00024">
    <property type="entry name" value="CD_CSD"/>
    <property type="match status" value="1"/>
</dbReference>
<organism evidence="3 4">
    <name type="scientific">Frankliniella fusca</name>
    <dbReference type="NCBI Taxonomy" id="407009"/>
    <lineage>
        <taxon>Eukaryota</taxon>
        <taxon>Metazoa</taxon>
        <taxon>Ecdysozoa</taxon>
        <taxon>Arthropoda</taxon>
        <taxon>Hexapoda</taxon>
        <taxon>Insecta</taxon>
        <taxon>Pterygota</taxon>
        <taxon>Neoptera</taxon>
        <taxon>Paraneoptera</taxon>
        <taxon>Thysanoptera</taxon>
        <taxon>Terebrantia</taxon>
        <taxon>Thripoidea</taxon>
        <taxon>Thripidae</taxon>
        <taxon>Frankliniella</taxon>
    </lineage>
</organism>
<dbReference type="InterPro" id="IPR012337">
    <property type="entry name" value="RNaseH-like_sf"/>
</dbReference>
<dbReference type="PROSITE" id="PS50994">
    <property type="entry name" value="INTEGRASE"/>
    <property type="match status" value="1"/>
</dbReference>
<evidence type="ECO:0000256" key="1">
    <source>
        <dbReference type="SAM" id="MobiDB-lite"/>
    </source>
</evidence>
<gene>
    <name evidence="3" type="ORF">KUF71_009980</name>
</gene>
<dbReference type="SUPFAM" id="SSF54160">
    <property type="entry name" value="Chromo domain-like"/>
    <property type="match status" value="1"/>
</dbReference>
<dbReference type="InterPro" id="IPR001584">
    <property type="entry name" value="Integrase_cat-core"/>
</dbReference>
<name>A0AAE1HGF7_9NEOP</name>
<dbReference type="PANTHER" id="PTHR46585:SF1">
    <property type="entry name" value="CHROMO DOMAIN-CONTAINING PROTEIN"/>
    <property type="match status" value="1"/>
</dbReference>
<dbReference type="InterPro" id="IPR016197">
    <property type="entry name" value="Chromo-like_dom_sf"/>
</dbReference>
<evidence type="ECO:0000313" key="4">
    <source>
        <dbReference type="Proteomes" id="UP001219518"/>
    </source>
</evidence>
<dbReference type="EMBL" id="JAHWGI010001020">
    <property type="protein sequence ID" value="KAK3920743.1"/>
    <property type="molecule type" value="Genomic_DNA"/>
</dbReference>
<feature type="region of interest" description="Disordered" evidence="1">
    <location>
        <begin position="88"/>
        <end position="107"/>
    </location>
</feature>
<sequence length="557" mass="64533">MISTLHRKDLTDSEKWGIYRSMLEKYLSFVHDGENTKPESYVTVKKPDDDDASIEEQEPAALPPAIPDSTGPPRRKSLIFQHPNEFVPGKKKQQKINKPKANKAETKRSPIKLRGRNMAIQTSPPKERKILKRKLTARSSTVPNKILKFSENGDSDPESFLDEKIALLEGQTPPKVRRQQTGKALLHTFNMAENLNELLWKLYTKPPSKSLFRSKETLRKNTNLKDSVLENFLLKQPVYTTFRSARRRFPTHGYDTLSKSGQLMQLDLLDLSKFSSENDGVRYLLVVIDAFSKKLYVRALKNKYSKTVALAMQDILREMSPLRPEKLSFDDGGEFKKDFRKLLEKEKIPWKLSVTSLHKAVFSERVNRTLRSLINKYIYHRQNQRYIDALGDLVKSYNSSTHRSTGFAPESVKKKNFYQIWSKRMLASYRNRIKERPPKFRIGDTVKVSVIRSSVFAKRTERNFSEENFTVVDIVLKRPKNIYLYTLKDSTGEIIEGGFYEYELTKALVDKETRYKIRSILGYKSIGGVKHALVWWEGFPRKAATFEPLSNLEAYNV</sequence>
<keyword evidence="4" id="KW-1185">Reference proteome</keyword>
<dbReference type="GO" id="GO:0005694">
    <property type="term" value="C:chromosome"/>
    <property type="evidence" value="ECO:0007669"/>
    <property type="project" value="UniProtKB-ARBA"/>
</dbReference>
<dbReference type="InterPro" id="IPR036397">
    <property type="entry name" value="RNaseH_sf"/>
</dbReference>
<dbReference type="Gene3D" id="3.30.420.10">
    <property type="entry name" value="Ribonuclease H-like superfamily/Ribonuclease H"/>
    <property type="match status" value="1"/>
</dbReference>
<dbReference type="GO" id="GO:0003676">
    <property type="term" value="F:nucleic acid binding"/>
    <property type="evidence" value="ECO:0007669"/>
    <property type="project" value="InterPro"/>
</dbReference>
<dbReference type="GO" id="GO:0015074">
    <property type="term" value="P:DNA integration"/>
    <property type="evidence" value="ECO:0007669"/>
    <property type="project" value="InterPro"/>
</dbReference>
<reference evidence="3" key="2">
    <citation type="journal article" date="2023" name="BMC Genomics">
        <title>Pest status, molecular evolution, and epigenetic factors derived from the genome assembly of Frankliniella fusca, a thysanopteran phytovirus vector.</title>
        <authorList>
            <person name="Catto M.A."/>
            <person name="Labadie P.E."/>
            <person name="Jacobson A.L."/>
            <person name="Kennedy G.G."/>
            <person name="Srinivasan R."/>
            <person name="Hunt B.G."/>
        </authorList>
    </citation>
    <scope>NUCLEOTIDE SEQUENCE</scope>
    <source>
        <strain evidence="3">PL_HMW_Pooled</strain>
    </source>
</reference>
<dbReference type="Proteomes" id="UP001219518">
    <property type="component" value="Unassembled WGS sequence"/>
</dbReference>
<feature type="compositionally biased region" description="Basic residues" evidence="1">
    <location>
        <begin position="89"/>
        <end position="101"/>
    </location>
</feature>
<accession>A0AAE1HGF7</accession>
<reference evidence="3" key="1">
    <citation type="submission" date="2021-07" db="EMBL/GenBank/DDBJ databases">
        <authorList>
            <person name="Catto M.A."/>
            <person name="Jacobson A."/>
            <person name="Kennedy G."/>
            <person name="Labadie P."/>
            <person name="Hunt B.G."/>
            <person name="Srinivasan R."/>
        </authorList>
    </citation>
    <scope>NUCLEOTIDE SEQUENCE</scope>
    <source>
        <strain evidence="3">PL_HMW_Pooled</strain>
        <tissue evidence="3">Head</tissue>
    </source>
</reference>